<accession>A0A9W7BD48</accession>
<dbReference type="PANTHER" id="PTHR32332:SF20">
    <property type="entry name" value="2-NITROPROPANE DIOXYGENASE-LIKE PROTEIN"/>
    <property type="match status" value="1"/>
</dbReference>
<keyword evidence="1" id="KW-0285">Flavoprotein</keyword>
<evidence type="ECO:0000256" key="1">
    <source>
        <dbReference type="ARBA" id="ARBA00022630"/>
    </source>
</evidence>
<dbReference type="AlphaFoldDB" id="A0A9W7BD48"/>
<dbReference type="GO" id="GO:0018580">
    <property type="term" value="F:nitronate monooxygenase activity"/>
    <property type="evidence" value="ECO:0007669"/>
    <property type="project" value="InterPro"/>
</dbReference>
<dbReference type="EMBL" id="BRXY01000307">
    <property type="protein sequence ID" value="GMH85755.1"/>
    <property type="molecule type" value="Genomic_DNA"/>
</dbReference>
<protein>
    <recommendedName>
        <fullName evidence="6">2-nitropropane dioxygenase</fullName>
    </recommendedName>
</protein>
<gene>
    <name evidence="4" type="ORF">TrST_g4806</name>
</gene>
<keyword evidence="2" id="KW-0288">FMN</keyword>
<keyword evidence="5" id="KW-1185">Reference proteome</keyword>
<sequence>MSVSAASKRLLRDTGARLPIVCGPMYPGSNPELVAAVSEAGGFGVVQPIALTRLYGHDYREGLRYIKSLTSKPFGVNITILPKTAASARYAKMNEEFADIAIEEGVKFLLTSLGKPNSIVEKAHQHGVKVYHDVHNSKLALRAIDAGVDGLNLLNSSMGGQTGQYSPSEIIRSVQESHSTSSDFPMLCAGGISTATDLSKMLDLGYAGVQCGTRFLATEEAKITDAYKNAIVQAKRDDIVWTNKMAGTNSSVIYTDMVAEGGLRTNSFVSYLLRNSMTKSLTRLWLLKGALEKYDQAAFDPNVQYWQAGKGVDGIDAVLKCEEVLKKFEEGLK</sequence>
<name>A0A9W7BD48_9STRA</name>
<dbReference type="PANTHER" id="PTHR32332">
    <property type="entry name" value="2-NITROPROPANE DIOXYGENASE"/>
    <property type="match status" value="1"/>
</dbReference>
<dbReference type="Proteomes" id="UP001165085">
    <property type="component" value="Unassembled WGS sequence"/>
</dbReference>
<dbReference type="SUPFAM" id="SSF51412">
    <property type="entry name" value="Inosine monophosphate dehydrogenase (IMPDH)"/>
    <property type="match status" value="1"/>
</dbReference>
<dbReference type="CDD" id="cd04730">
    <property type="entry name" value="NPD_like"/>
    <property type="match status" value="1"/>
</dbReference>
<evidence type="ECO:0000313" key="4">
    <source>
        <dbReference type="EMBL" id="GMH85755.1"/>
    </source>
</evidence>
<keyword evidence="3" id="KW-0560">Oxidoreductase</keyword>
<evidence type="ECO:0000256" key="2">
    <source>
        <dbReference type="ARBA" id="ARBA00022643"/>
    </source>
</evidence>
<organism evidence="4 5">
    <name type="scientific">Triparma strigata</name>
    <dbReference type="NCBI Taxonomy" id="1606541"/>
    <lineage>
        <taxon>Eukaryota</taxon>
        <taxon>Sar</taxon>
        <taxon>Stramenopiles</taxon>
        <taxon>Ochrophyta</taxon>
        <taxon>Bolidophyceae</taxon>
        <taxon>Parmales</taxon>
        <taxon>Triparmaceae</taxon>
        <taxon>Triparma</taxon>
    </lineage>
</organism>
<evidence type="ECO:0008006" key="6">
    <source>
        <dbReference type="Google" id="ProtNLM"/>
    </source>
</evidence>
<dbReference type="InterPro" id="IPR013785">
    <property type="entry name" value="Aldolase_TIM"/>
</dbReference>
<dbReference type="Gene3D" id="3.20.20.70">
    <property type="entry name" value="Aldolase class I"/>
    <property type="match status" value="1"/>
</dbReference>
<evidence type="ECO:0000256" key="3">
    <source>
        <dbReference type="ARBA" id="ARBA00023002"/>
    </source>
</evidence>
<reference evidence="5" key="1">
    <citation type="journal article" date="2023" name="Commun. Biol.">
        <title>Genome analysis of Parmales, the sister group of diatoms, reveals the evolutionary specialization of diatoms from phago-mixotrophs to photoautotrophs.</title>
        <authorList>
            <person name="Ban H."/>
            <person name="Sato S."/>
            <person name="Yoshikawa S."/>
            <person name="Yamada K."/>
            <person name="Nakamura Y."/>
            <person name="Ichinomiya M."/>
            <person name="Sato N."/>
            <person name="Blanc-Mathieu R."/>
            <person name="Endo H."/>
            <person name="Kuwata A."/>
            <person name="Ogata H."/>
        </authorList>
    </citation>
    <scope>NUCLEOTIDE SEQUENCE [LARGE SCALE GENOMIC DNA]</scope>
    <source>
        <strain evidence="5">NIES 3701</strain>
    </source>
</reference>
<dbReference type="InterPro" id="IPR004136">
    <property type="entry name" value="NMO"/>
</dbReference>
<evidence type="ECO:0000313" key="5">
    <source>
        <dbReference type="Proteomes" id="UP001165085"/>
    </source>
</evidence>
<comment type="caution">
    <text evidence="4">The sequence shown here is derived from an EMBL/GenBank/DDBJ whole genome shotgun (WGS) entry which is preliminary data.</text>
</comment>
<dbReference type="OrthoDB" id="412383at2759"/>
<proteinExistence type="predicted"/>
<dbReference type="Pfam" id="PF03060">
    <property type="entry name" value="NMO"/>
    <property type="match status" value="1"/>
</dbReference>